<dbReference type="EMBL" id="KY052810">
    <property type="protein sequence ID" value="ASE99977.1"/>
    <property type="molecule type" value="Genomic_DNA"/>
</dbReference>
<name>A0A218ML36_9VIRU</name>
<reference evidence="2" key="2">
    <citation type="journal article" date="2017" name="Nat. Commun.">
        <title>Single-virus genomics reveals hidden cosmopolitan and abundant viruses.</title>
        <authorList>
            <person name="Martinez-Hernandez F."/>
            <person name="Fornas O."/>
            <person name="Lluesma Gomez M."/>
            <person name="Bolduc B."/>
            <person name="de la Cruz Pena M.J."/>
            <person name="Martinez J.M."/>
            <person name="Anton J."/>
            <person name="Gasol J.M."/>
            <person name="Rosselli R."/>
            <person name="Rodriguez-Valera F."/>
            <person name="Sullivan M.B."/>
            <person name="Acinas S.G."/>
            <person name="Martinez-Garcia M."/>
        </authorList>
    </citation>
    <scope>NUCLEOTIDE SEQUENCE</scope>
</reference>
<evidence type="ECO:0000313" key="2">
    <source>
        <dbReference type="EMBL" id="ASE99977.1"/>
    </source>
</evidence>
<organism evidence="2">
    <name type="scientific">uncultured virus</name>
    <dbReference type="NCBI Taxonomy" id="340016"/>
    <lineage>
        <taxon>Viruses</taxon>
        <taxon>environmental samples</taxon>
    </lineage>
</organism>
<proteinExistence type="predicted"/>
<sequence>MKTFRVQIRAYGYYADFELASEDSSEAFENALVDKLGKNAIKWEKDGFISKSKLWLTYEEIINANASKGPLQSEERSGDRMGGAPA</sequence>
<reference evidence="2" key="1">
    <citation type="submission" date="2016-10" db="EMBL/GenBank/DDBJ databases">
        <authorList>
            <person name="Varghese N."/>
        </authorList>
    </citation>
    <scope>NUCLEOTIDE SEQUENCE</scope>
</reference>
<protein>
    <submittedName>
        <fullName evidence="2">Uncharacterized protein</fullName>
    </submittedName>
</protein>
<evidence type="ECO:0000256" key="1">
    <source>
        <dbReference type="SAM" id="MobiDB-lite"/>
    </source>
</evidence>
<accession>A0A218ML36</accession>
<feature type="region of interest" description="Disordered" evidence="1">
    <location>
        <begin position="67"/>
        <end position="86"/>
    </location>
</feature>